<reference evidence="1 2" key="1">
    <citation type="submission" date="2021-08" db="EMBL/GenBank/DDBJ databases">
        <title>Draft Genome Sequence of Phanerochaete sordida strain YK-624.</title>
        <authorList>
            <person name="Mori T."/>
            <person name="Dohra H."/>
            <person name="Suzuki T."/>
            <person name="Kawagishi H."/>
            <person name="Hirai H."/>
        </authorList>
    </citation>
    <scope>NUCLEOTIDE SEQUENCE [LARGE SCALE GENOMIC DNA]</scope>
    <source>
        <strain evidence="1 2">YK-624</strain>
    </source>
</reference>
<protein>
    <recommendedName>
        <fullName evidence="3">F-box domain-containing protein</fullName>
    </recommendedName>
</protein>
<keyword evidence="2" id="KW-1185">Reference proteome</keyword>
<evidence type="ECO:0008006" key="3">
    <source>
        <dbReference type="Google" id="ProtNLM"/>
    </source>
</evidence>
<proteinExistence type="predicted"/>
<sequence length="265" mass="30109">MHLCLTISEVLEIIADHIYDPPVDRAGVLVPMALVSCAFRDAALSVVWRDLDNLSVIYYVLPARVLSKVNDLYAVTQPLNDEEWRRFLWYTAKIRSIGSVSPYHIIQSKVVNIGLDWDSIMKYHPGDRLLPNLEAVHYSEISTPGSIPPYIRPPLRELTIRFPEPWDATPLLEAFRSCAGTMTYFEYSPPSLPRAPVEAETLQAERISQAILLFENLRTLIVPELVPKAIRHLQWILCLRSCGLRLAFLRPSVHRSTSRSSSCTT</sequence>
<organism evidence="1 2">
    <name type="scientific">Phanerochaete sordida</name>
    <dbReference type="NCBI Taxonomy" id="48140"/>
    <lineage>
        <taxon>Eukaryota</taxon>
        <taxon>Fungi</taxon>
        <taxon>Dikarya</taxon>
        <taxon>Basidiomycota</taxon>
        <taxon>Agaricomycotina</taxon>
        <taxon>Agaricomycetes</taxon>
        <taxon>Polyporales</taxon>
        <taxon>Phanerochaetaceae</taxon>
        <taxon>Phanerochaete</taxon>
    </lineage>
</organism>
<evidence type="ECO:0000313" key="1">
    <source>
        <dbReference type="EMBL" id="GJE85055.1"/>
    </source>
</evidence>
<accession>A0A9P3FZ89</accession>
<dbReference type="Proteomes" id="UP000703269">
    <property type="component" value="Unassembled WGS sequence"/>
</dbReference>
<gene>
    <name evidence="1" type="ORF">PsYK624_011320</name>
</gene>
<dbReference type="EMBL" id="BPQB01000002">
    <property type="protein sequence ID" value="GJE85055.1"/>
    <property type="molecule type" value="Genomic_DNA"/>
</dbReference>
<dbReference type="AlphaFoldDB" id="A0A9P3FZ89"/>
<dbReference type="OrthoDB" id="3255541at2759"/>
<comment type="caution">
    <text evidence="1">The sequence shown here is derived from an EMBL/GenBank/DDBJ whole genome shotgun (WGS) entry which is preliminary data.</text>
</comment>
<name>A0A9P3FZ89_9APHY</name>
<evidence type="ECO:0000313" key="2">
    <source>
        <dbReference type="Proteomes" id="UP000703269"/>
    </source>
</evidence>